<feature type="domain" description="F-box" evidence="1">
    <location>
        <begin position="1"/>
        <end position="55"/>
    </location>
</feature>
<gene>
    <name evidence="2" type="ORF">PIB30_006686</name>
</gene>
<dbReference type="InterPro" id="IPR050232">
    <property type="entry name" value="FBL13/AtMIF1-like"/>
</dbReference>
<dbReference type="CDD" id="cd22160">
    <property type="entry name" value="F-box_AtFBL13-like"/>
    <property type="match status" value="1"/>
</dbReference>
<dbReference type="PANTHER" id="PTHR31900">
    <property type="entry name" value="F-BOX/RNI SUPERFAMILY PROTEIN-RELATED"/>
    <property type="match status" value="1"/>
</dbReference>
<organism evidence="2 3">
    <name type="scientific">Stylosanthes scabra</name>
    <dbReference type="NCBI Taxonomy" id="79078"/>
    <lineage>
        <taxon>Eukaryota</taxon>
        <taxon>Viridiplantae</taxon>
        <taxon>Streptophyta</taxon>
        <taxon>Embryophyta</taxon>
        <taxon>Tracheophyta</taxon>
        <taxon>Spermatophyta</taxon>
        <taxon>Magnoliopsida</taxon>
        <taxon>eudicotyledons</taxon>
        <taxon>Gunneridae</taxon>
        <taxon>Pentapetalae</taxon>
        <taxon>rosids</taxon>
        <taxon>fabids</taxon>
        <taxon>Fabales</taxon>
        <taxon>Fabaceae</taxon>
        <taxon>Papilionoideae</taxon>
        <taxon>50 kb inversion clade</taxon>
        <taxon>dalbergioids sensu lato</taxon>
        <taxon>Dalbergieae</taxon>
        <taxon>Pterocarpus clade</taxon>
        <taxon>Stylosanthes</taxon>
    </lineage>
</organism>
<comment type="caution">
    <text evidence="2">The sequence shown here is derived from an EMBL/GenBank/DDBJ whole genome shotgun (WGS) entry which is preliminary data.</text>
</comment>
<dbReference type="InterPro" id="IPR053781">
    <property type="entry name" value="F-box_AtFBL13-like"/>
</dbReference>
<keyword evidence="3" id="KW-1185">Reference proteome</keyword>
<evidence type="ECO:0000313" key="3">
    <source>
        <dbReference type="Proteomes" id="UP001341840"/>
    </source>
</evidence>
<dbReference type="InterPro" id="IPR032675">
    <property type="entry name" value="LRR_dom_sf"/>
</dbReference>
<dbReference type="Pfam" id="PF00646">
    <property type="entry name" value="F-box"/>
    <property type="match status" value="1"/>
</dbReference>
<dbReference type="Pfam" id="PF08387">
    <property type="entry name" value="FBD"/>
    <property type="match status" value="1"/>
</dbReference>
<dbReference type="InterPro" id="IPR036047">
    <property type="entry name" value="F-box-like_dom_sf"/>
</dbReference>
<dbReference type="SMART" id="SM00579">
    <property type="entry name" value="FBD"/>
    <property type="match status" value="1"/>
</dbReference>
<name>A0ABU6R4F0_9FABA</name>
<dbReference type="Proteomes" id="UP001341840">
    <property type="component" value="Unassembled WGS sequence"/>
</dbReference>
<dbReference type="SUPFAM" id="SSF81383">
    <property type="entry name" value="F-box domain"/>
    <property type="match status" value="1"/>
</dbReference>
<reference evidence="2 3" key="1">
    <citation type="journal article" date="2023" name="Plants (Basel)">
        <title>Bridging the Gap: Combining Genomics and Transcriptomics Approaches to Understand Stylosanthes scabra, an Orphan Legume from the Brazilian Caatinga.</title>
        <authorList>
            <person name="Ferreira-Neto J.R.C."/>
            <person name="da Silva M.D."/>
            <person name="Binneck E."/>
            <person name="de Melo N.F."/>
            <person name="da Silva R.H."/>
            <person name="de Melo A.L.T.M."/>
            <person name="Pandolfi V."/>
            <person name="Bustamante F.O."/>
            <person name="Brasileiro-Vidal A.C."/>
            <person name="Benko-Iseppon A.M."/>
        </authorList>
    </citation>
    <scope>NUCLEOTIDE SEQUENCE [LARGE SCALE GENOMIC DNA]</scope>
    <source>
        <tissue evidence="2">Leaves</tissue>
    </source>
</reference>
<protein>
    <recommendedName>
        <fullName evidence="1">F-box domain-containing protein</fullName>
    </recommendedName>
</protein>
<dbReference type="SMART" id="SM00256">
    <property type="entry name" value="FBOX"/>
    <property type="match status" value="1"/>
</dbReference>
<evidence type="ECO:0000313" key="2">
    <source>
        <dbReference type="EMBL" id="MED6118895.1"/>
    </source>
</evidence>
<sequence>MDRISCLPDSILCDILSYLPTKEAVTTSILSRRWGHVWKDLQAIDIDDKPFWKYYNDEEKEEQHARFNSFVNANLSKRNADSYRIQKFRLKCTSSRESISKCLDAVVGPCLQELYLHLYIIDGHGDPISLPEGIFTSPSLKSLALTEDDSDEEKTNEFSVREIYTPSLEYLNLSIYNLKNEVAIQVSVMNFPNMVEAHLSSYESAENIGWVLELIQALRETKLLALKISTTKCIFSAPAFEFPEFHRLLHLEVQVPCFKKSFLLNLLHNCPVLERLVLEIFSGDDDKAELEYNGPTPPTMVPNCVSLHLKNFKYTEYRYPADEHEFIAYVLQKGLVLETVTICLSNKKTKDDHLRKLSAIPRVSATCQINFI</sequence>
<dbReference type="PANTHER" id="PTHR31900:SF30">
    <property type="entry name" value="SUPERFAMILY PROTEIN, PUTATIVE-RELATED"/>
    <property type="match status" value="1"/>
</dbReference>
<dbReference type="SUPFAM" id="SSF52047">
    <property type="entry name" value="RNI-like"/>
    <property type="match status" value="1"/>
</dbReference>
<accession>A0ABU6R4F0</accession>
<evidence type="ECO:0000259" key="1">
    <source>
        <dbReference type="PROSITE" id="PS50181"/>
    </source>
</evidence>
<proteinExistence type="predicted"/>
<dbReference type="EMBL" id="JASCZI010030222">
    <property type="protein sequence ID" value="MED6118895.1"/>
    <property type="molecule type" value="Genomic_DNA"/>
</dbReference>
<dbReference type="Gene3D" id="3.80.10.10">
    <property type="entry name" value="Ribonuclease Inhibitor"/>
    <property type="match status" value="1"/>
</dbReference>
<dbReference type="InterPro" id="IPR001810">
    <property type="entry name" value="F-box_dom"/>
</dbReference>
<dbReference type="PROSITE" id="PS50181">
    <property type="entry name" value="FBOX"/>
    <property type="match status" value="1"/>
</dbReference>
<dbReference type="Gene3D" id="1.20.1280.50">
    <property type="match status" value="1"/>
</dbReference>
<dbReference type="InterPro" id="IPR006566">
    <property type="entry name" value="FBD"/>
</dbReference>